<dbReference type="Pfam" id="PF20671">
    <property type="entry name" value="COG3_C"/>
    <property type="match status" value="1"/>
</dbReference>
<evidence type="ECO:0000256" key="3">
    <source>
        <dbReference type="ARBA" id="ARBA00020976"/>
    </source>
</evidence>
<dbReference type="PANTHER" id="PTHR13302:SF8">
    <property type="entry name" value="CONSERVED OLIGOMERIC GOLGI COMPLEX SUBUNIT 3"/>
    <property type="match status" value="1"/>
</dbReference>
<keyword evidence="7" id="KW-0472">Membrane</keyword>
<dbReference type="PANTHER" id="PTHR13302">
    <property type="entry name" value="CONSERVED OLIGOMERIC GOLGI COMPLEX COMPONENT 3"/>
    <property type="match status" value="1"/>
</dbReference>
<dbReference type="GeneTree" id="ENSGT00390000015682"/>
<comment type="similarity">
    <text evidence="2">Belongs to the COG3 family.</text>
</comment>
<feature type="domain" description="Conserved oligomeric Golgi complex subunit 3 C-terminal" evidence="10">
    <location>
        <begin position="311"/>
        <end position="428"/>
    </location>
</feature>
<dbReference type="InterPro" id="IPR007265">
    <property type="entry name" value="COG_su3"/>
</dbReference>
<comment type="subcellular location">
    <subcellularLocation>
        <location evidence="1">Golgi apparatus membrane</location>
        <topology evidence="1">Peripheral membrane protein</topology>
    </subcellularLocation>
</comment>
<proteinExistence type="inferred from homology"/>
<evidence type="ECO:0000256" key="8">
    <source>
        <dbReference type="ARBA" id="ARBA00031339"/>
    </source>
</evidence>
<sequence>MYIASLLLYKEKREKLSQWDRRTDAMAPLTYKQPDSVVDIRAAAETLPIPADMPIEDLCSLTSRALRSPFTTTVPASTEDVLIKGFHMLDLENERIETAQQFFFSWFSKLQTQMDQGEGFSLNQSELVDLSESMQQHLSYFNELENINTSTLEGFIPMLSKLDDCIEYVSSHPNFKDYPVYLAKFQQCLSKAMHFMKTHTVNTMQNLTSQLAKRDPLGLTNADNAFTLCYVKFRAAAPKVRTLIEQMEQRSERILEFMYCMIMPYQDHLTYWPSRRSATIADLTSQNNKDHCALVRSGCAFMVHVCQDEHQLYTLSELCGILNNEMLEDHVHNNSTLVSWGVFEAVVKQMLEDVQERLIYRTHIYIQTDIIRYNPTPRDLAYPEKLEMGLTDCCRRKLPLYTNLRSVSPFRRTLVCLSKLYRCIDVSTWLICHLLLVWFHFVQTQVDGQIKREQMAPFHTDFAIKEISLDLKRTRDAAFKMMNPRSVPSFFRLNSHNAILEFLLEGSPEIKEHYIDSKKDVDRHLKFSCEQFIQQQTHLSVGNLEEFLTKVTCQSDREEEFLTKVTCQSDREEEFLTKVTCQSDREEEFLTKVTEISI</sequence>
<keyword evidence="5" id="KW-0653">Protein transport</keyword>
<evidence type="ECO:0000259" key="10">
    <source>
        <dbReference type="Pfam" id="PF20671"/>
    </source>
</evidence>
<evidence type="ECO:0000256" key="5">
    <source>
        <dbReference type="ARBA" id="ARBA00022927"/>
    </source>
</evidence>
<feature type="domain" description="Conserved oligomeric Golgi complex subunit 3 N-terminal" evidence="9">
    <location>
        <begin position="110"/>
        <end position="206"/>
    </location>
</feature>
<evidence type="ECO:0000313" key="11">
    <source>
        <dbReference type="Ensembl" id="ENSHHUP00000035626.1"/>
    </source>
</evidence>
<reference evidence="11" key="3">
    <citation type="submission" date="2025-09" db="UniProtKB">
        <authorList>
            <consortium name="Ensembl"/>
        </authorList>
    </citation>
    <scope>IDENTIFICATION</scope>
</reference>
<dbReference type="GO" id="GO:0000139">
    <property type="term" value="C:Golgi membrane"/>
    <property type="evidence" value="ECO:0007669"/>
    <property type="project" value="UniProtKB-SubCell"/>
</dbReference>
<dbReference type="GO" id="GO:0005801">
    <property type="term" value="C:cis-Golgi network"/>
    <property type="evidence" value="ECO:0007669"/>
    <property type="project" value="InterPro"/>
</dbReference>
<evidence type="ECO:0000256" key="2">
    <source>
        <dbReference type="ARBA" id="ARBA00009936"/>
    </source>
</evidence>
<reference evidence="12" key="1">
    <citation type="submission" date="2018-06" db="EMBL/GenBank/DDBJ databases">
        <title>Genome assembly of Danube salmon.</title>
        <authorList>
            <person name="Macqueen D.J."/>
            <person name="Gundappa M.K."/>
        </authorList>
    </citation>
    <scope>NUCLEOTIDE SEQUENCE [LARGE SCALE GENOMIC DNA]</scope>
</reference>
<keyword evidence="6" id="KW-0333">Golgi apparatus</keyword>
<dbReference type="Ensembl" id="ENSHHUT00000037060.1">
    <property type="protein sequence ID" value="ENSHHUP00000035626.1"/>
    <property type="gene ID" value="ENSHHUG00000022409.1"/>
</dbReference>
<dbReference type="GO" id="GO:0006886">
    <property type="term" value="P:intracellular protein transport"/>
    <property type="evidence" value="ECO:0007669"/>
    <property type="project" value="InterPro"/>
</dbReference>
<protein>
    <recommendedName>
        <fullName evidence="3">Conserved oligomeric Golgi complex subunit 3</fullName>
    </recommendedName>
    <alternativeName>
        <fullName evidence="8">Component of oligomeric Golgi complex 3</fullName>
    </alternativeName>
</protein>
<accession>A0A4W5MA86</accession>
<dbReference type="STRING" id="62062.ENSHHUP00000035626"/>
<evidence type="ECO:0000256" key="6">
    <source>
        <dbReference type="ARBA" id="ARBA00023034"/>
    </source>
</evidence>
<dbReference type="AlphaFoldDB" id="A0A4W5MA86"/>
<dbReference type="InterPro" id="IPR048685">
    <property type="entry name" value="COG3_C"/>
</dbReference>
<keyword evidence="12" id="KW-1185">Reference proteome</keyword>
<dbReference type="InterPro" id="IPR048320">
    <property type="entry name" value="COG3_N"/>
</dbReference>
<dbReference type="Proteomes" id="UP000314982">
    <property type="component" value="Unassembled WGS sequence"/>
</dbReference>
<evidence type="ECO:0000256" key="4">
    <source>
        <dbReference type="ARBA" id="ARBA00022448"/>
    </source>
</evidence>
<dbReference type="GO" id="GO:0006891">
    <property type="term" value="P:intra-Golgi vesicle-mediated transport"/>
    <property type="evidence" value="ECO:0007669"/>
    <property type="project" value="TreeGrafter"/>
</dbReference>
<dbReference type="GO" id="GO:0007030">
    <property type="term" value="P:Golgi organization"/>
    <property type="evidence" value="ECO:0007669"/>
    <property type="project" value="TreeGrafter"/>
</dbReference>
<evidence type="ECO:0000256" key="7">
    <source>
        <dbReference type="ARBA" id="ARBA00023136"/>
    </source>
</evidence>
<evidence type="ECO:0000259" key="9">
    <source>
        <dbReference type="Pfam" id="PF04136"/>
    </source>
</evidence>
<name>A0A4W5MA86_9TELE</name>
<organism evidence="11 12">
    <name type="scientific">Hucho hucho</name>
    <name type="common">huchen</name>
    <dbReference type="NCBI Taxonomy" id="62062"/>
    <lineage>
        <taxon>Eukaryota</taxon>
        <taxon>Metazoa</taxon>
        <taxon>Chordata</taxon>
        <taxon>Craniata</taxon>
        <taxon>Vertebrata</taxon>
        <taxon>Euteleostomi</taxon>
        <taxon>Actinopterygii</taxon>
        <taxon>Neopterygii</taxon>
        <taxon>Teleostei</taxon>
        <taxon>Protacanthopterygii</taxon>
        <taxon>Salmoniformes</taxon>
        <taxon>Salmonidae</taxon>
        <taxon>Salmoninae</taxon>
        <taxon>Hucho</taxon>
    </lineage>
</organism>
<evidence type="ECO:0000313" key="12">
    <source>
        <dbReference type="Proteomes" id="UP000314982"/>
    </source>
</evidence>
<reference evidence="11" key="2">
    <citation type="submission" date="2025-08" db="UniProtKB">
        <authorList>
            <consortium name="Ensembl"/>
        </authorList>
    </citation>
    <scope>IDENTIFICATION</scope>
</reference>
<evidence type="ECO:0000256" key="1">
    <source>
        <dbReference type="ARBA" id="ARBA00004395"/>
    </source>
</evidence>
<dbReference type="Pfam" id="PF04136">
    <property type="entry name" value="COG3_N"/>
    <property type="match status" value="1"/>
</dbReference>
<keyword evidence="4" id="KW-0813">Transport</keyword>
<dbReference type="GO" id="GO:0017119">
    <property type="term" value="C:Golgi transport complex"/>
    <property type="evidence" value="ECO:0007669"/>
    <property type="project" value="TreeGrafter"/>
</dbReference>